<keyword evidence="5 6" id="KW-0472">Membrane</keyword>
<evidence type="ECO:0000256" key="3">
    <source>
        <dbReference type="ARBA" id="ARBA00022692"/>
    </source>
</evidence>
<dbReference type="GO" id="GO:0012505">
    <property type="term" value="C:endomembrane system"/>
    <property type="evidence" value="ECO:0007669"/>
    <property type="project" value="TreeGrafter"/>
</dbReference>
<comment type="caution">
    <text evidence="7">The sequence shown here is derived from an EMBL/GenBank/DDBJ whole genome shotgun (WGS) entry which is preliminary data.</text>
</comment>
<protein>
    <recommendedName>
        <fullName evidence="9">Cleft lip and palate associated transmembrane protein</fullName>
    </recommendedName>
</protein>
<evidence type="ECO:0000256" key="4">
    <source>
        <dbReference type="ARBA" id="ARBA00022989"/>
    </source>
</evidence>
<dbReference type="InterPro" id="IPR008429">
    <property type="entry name" value="CLPTM1"/>
</dbReference>
<feature type="transmembrane region" description="Helical" evidence="6">
    <location>
        <begin position="479"/>
        <end position="499"/>
    </location>
</feature>
<proteinExistence type="inferred from homology"/>
<keyword evidence="4 6" id="KW-1133">Transmembrane helix</keyword>
<name>A0AAU9IFZ5_9CILI</name>
<evidence type="ECO:0000256" key="6">
    <source>
        <dbReference type="SAM" id="Phobius"/>
    </source>
</evidence>
<accession>A0AAU9IFZ5</accession>
<dbReference type="Proteomes" id="UP001162131">
    <property type="component" value="Unassembled WGS sequence"/>
</dbReference>
<dbReference type="EMBL" id="CAJZBQ010000010">
    <property type="protein sequence ID" value="CAG9313366.1"/>
    <property type="molecule type" value="Genomic_DNA"/>
</dbReference>
<dbReference type="Pfam" id="PF05602">
    <property type="entry name" value="CLPTM1"/>
    <property type="match status" value="1"/>
</dbReference>
<sequence length="543" mass="62989">MQPGNQPAQQAPQEGNQAGGRGFLSTILNFVILYFVFSKLAEMFFTSSSTSKSSSSLPKPPKITYPNILQDGDKIDFKIFFSSDEPGSNPELIWEQYGLTYDFAPENHRELDVSIPLTSYLQTNGTASLNAEFILHTSRFQNPVLYSAKKKLTKYVTFAKETTVNLMSGEPVVKSAEDEKKAMHFIPEIEIHAVHDVNVYSDFPPQIADVIQIYQNTHYYPIILLSDFWVLKDKLIPLNSTLSEVKLKLTYDSYWVYKYFMMKQFELSQTIGSTYGLQSEHEYDLMKRMFLETNPYFLGLTLVVSFVHMIFEFMAFKSEIEFWKGRQNLKGLSTNMLLYNFVSSIIILLYLLDTGETSWAVWLPMTVGIVIELWKLTKGFDISIKNTFPFLSVKGKEAHKEGGTDLLDNVAAKYLSYILMPLILIFSIYSLYAYEYKSWWSWFIGTLATFIYTAGFIMMTPQLYINYKLKSVAHMPWKVLTYKALNTFIDDMFAFIIAMPIMHRLACFRDDIIFVIYLYQKWSYRVDPNRHYLDDLPEKDKTD</sequence>
<dbReference type="PANTHER" id="PTHR21347:SF0">
    <property type="entry name" value="LIPID SCRAMBLASE CLPTM1L"/>
    <property type="match status" value="1"/>
</dbReference>
<keyword evidence="3 6" id="KW-0812">Transmembrane</keyword>
<dbReference type="PANTHER" id="PTHR21347">
    <property type="entry name" value="CLEFT LIP AND PALATE ASSOCIATED TRANSMEMBRANE PROTEIN-RELATED"/>
    <property type="match status" value="1"/>
</dbReference>
<feature type="transmembrane region" description="Helical" evidence="6">
    <location>
        <begin position="414"/>
        <end position="432"/>
    </location>
</feature>
<comment type="subcellular location">
    <subcellularLocation>
        <location evidence="1">Membrane</location>
        <topology evidence="1">Multi-pass membrane protein</topology>
    </subcellularLocation>
</comment>
<feature type="transmembrane region" description="Helical" evidence="6">
    <location>
        <begin position="296"/>
        <end position="316"/>
    </location>
</feature>
<evidence type="ECO:0000313" key="7">
    <source>
        <dbReference type="EMBL" id="CAG9313366.1"/>
    </source>
</evidence>
<evidence type="ECO:0000313" key="8">
    <source>
        <dbReference type="Proteomes" id="UP001162131"/>
    </source>
</evidence>
<comment type="similarity">
    <text evidence="2">Belongs to the CLPTM1 family.</text>
</comment>
<evidence type="ECO:0000256" key="2">
    <source>
        <dbReference type="ARBA" id="ARBA00009310"/>
    </source>
</evidence>
<dbReference type="GO" id="GO:0016020">
    <property type="term" value="C:membrane"/>
    <property type="evidence" value="ECO:0007669"/>
    <property type="project" value="UniProtKB-SubCell"/>
</dbReference>
<dbReference type="AlphaFoldDB" id="A0AAU9IFZ5"/>
<feature type="transmembrane region" description="Helical" evidence="6">
    <location>
        <begin position="439"/>
        <end position="459"/>
    </location>
</feature>
<evidence type="ECO:0000256" key="5">
    <source>
        <dbReference type="ARBA" id="ARBA00023136"/>
    </source>
</evidence>
<evidence type="ECO:0008006" key="9">
    <source>
        <dbReference type="Google" id="ProtNLM"/>
    </source>
</evidence>
<feature type="transmembrane region" description="Helical" evidence="6">
    <location>
        <begin position="359"/>
        <end position="377"/>
    </location>
</feature>
<keyword evidence="8" id="KW-1185">Reference proteome</keyword>
<reference evidence="7" key="1">
    <citation type="submission" date="2021-09" db="EMBL/GenBank/DDBJ databases">
        <authorList>
            <consortium name="AG Swart"/>
            <person name="Singh M."/>
            <person name="Singh A."/>
            <person name="Seah K."/>
            <person name="Emmerich C."/>
        </authorList>
    </citation>
    <scope>NUCLEOTIDE SEQUENCE</scope>
    <source>
        <strain evidence="7">ATCC30299</strain>
    </source>
</reference>
<gene>
    <name evidence="7" type="ORF">BSTOLATCC_MIC8638</name>
</gene>
<feature type="transmembrane region" description="Helical" evidence="6">
    <location>
        <begin position="336"/>
        <end position="352"/>
    </location>
</feature>
<feature type="transmembrane region" description="Helical" evidence="6">
    <location>
        <begin position="20"/>
        <end position="37"/>
    </location>
</feature>
<evidence type="ECO:0000256" key="1">
    <source>
        <dbReference type="ARBA" id="ARBA00004141"/>
    </source>
</evidence>
<organism evidence="7 8">
    <name type="scientific">Blepharisma stoltei</name>
    <dbReference type="NCBI Taxonomy" id="1481888"/>
    <lineage>
        <taxon>Eukaryota</taxon>
        <taxon>Sar</taxon>
        <taxon>Alveolata</taxon>
        <taxon>Ciliophora</taxon>
        <taxon>Postciliodesmatophora</taxon>
        <taxon>Heterotrichea</taxon>
        <taxon>Heterotrichida</taxon>
        <taxon>Blepharismidae</taxon>
        <taxon>Blepharisma</taxon>
    </lineage>
</organism>